<name>A0ACB0Z8S7_MELEN</name>
<comment type="caution">
    <text evidence="1">The sequence shown here is derived from an EMBL/GenBank/DDBJ whole genome shotgun (WGS) entry which is preliminary data.</text>
</comment>
<proteinExistence type="predicted"/>
<organism evidence="1 2">
    <name type="scientific">Meloidogyne enterolobii</name>
    <name type="common">Root-knot nematode worm</name>
    <name type="synonym">Meloidogyne mayaguensis</name>
    <dbReference type="NCBI Taxonomy" id="390850"/>
    <lineage>
        <taxon>Eukaryota</taxon>
        <taxon>Metazoa</taxon>
        <taxon>Ecdysozoa</taxon>
        <taxon>Nematoda</taxon>
        <taxon>Chromadorea</taxon>
        <taxon>Rhabditida</taxon>
        <taxon>Tylenchina</taxon>
        <taxon>Tylenchomorpha</taxon>
        <taxon>Tylenchoidea</taxon>
        <taxon>Meloidogynidae</taxon>
        <taxon>Meloidogyninae</taxon>
        <taxon>Meloidogyne</taxon>
    </lineage>
</organism>
<sequence>MSSEQLDNNNCNEAGMNSVTEKALDVSLPPSEWFDEMFGPSISVLSDIDKTKNQTNGTKAREITKKPRSKEIKTEVVDISDDDEQNKTVVQPINLSDEFCDITQEESIDSLSHNDIEITSIDNDIQHLETTNANAENLNITNELKKIVLTKTRLNVLGEASAESFHKAVIGCFVRVHVPGIAEHFKDLLFFDQIENVFEPMSFQHFWFNRRFRLVNFGDFEIGNIFDVEVNDNDIRKWICYDGKLPTMEFIKKKEAELFSAMKQIKETPKQKTIQISPSKIKIKKENLEQITLGIDSLRNLSKLDFERFRQTVEGCFVCIQAIRKDKPQNCQYHICPIKKCIRSGKEYKIKNVAVVDYQLVLPYYGKYNLNWLRDDFSIVNEDGFRVWIEDMNFWNEEIPNLDQIRNKAAILQLMLTEAATLPSLKEKDQNSENEKYKNMPVQSARDLDGCLLTHQRLKKLSILSDQIELLNMTMTGCFVRLKIGPAKQFKIDQVKRVEMVEVKEEKDKETSDISNDSKKKELVLHLNSIGTITISNLFKIASQFKIEEQEFREWLRIMHRHYVDEILPTKEFLDRKQQEIERALKLAVDKEDKEDRERQITRSEIVNRVSRPNFDKSRQNRKTAQYESTSDRTPVNRPRSAGPSRGRQWSGYKAYQAYSTRPVVHSTPGVKPGWTSSGMINSINSTDLYNSGSDMLESLRLQQQTDNLSLLSGTSDHQFFPPANNSILGKRSTFPEDTRRGMLDLWKTQLQATEQRQREQISLIDDEPTSDFRVPFVRGGTILNDRSYETELRSTPNFYSSSPIQKSAPQYVSGGLFTPGSRRIDIPSRYQSNSTSLLNDLAGEQIFSNASTSSAARTVAELLSLYDPYNNTPTLAAKRSRPLSPLAPPVQRFF</sequence>
<evidence type="ECO:0000313" key="2">
    <source>
        <dbReference type="Proteomes" id="UP001497535"/>
    </source>
</evidence>
<protein>
    <submittedName>
        <fullName evidence="1">Uncharacterized protein</fullName>
    </submittedName>
</protein>
<gene>
    <name evidence="1" type="ORF">MENTE1834_LOCUS21759</name>
</gene>
<reference evidence="1" key="1">
    <citation type="submission" date="2023-11" db="EMBL/GenBank/DDBJ databases">
        <authorList>
            <person name="Poullet M."/>
        </authorList>
    </citation>
    <scope>NUCLEOTIDE SEQUENCE</scope>
    <source>
        <strain evidence="1">E1834</strain>
    </source>
</reference>
<dbReference type="Proteomes" id="UP001497535">
    <property type="component" value="Unassembled WGS sequence"/>
</dbReference>
<accession>A0ACB0Z8S7</accession>
<keyword evidence="2" id="KW-1185">Reference proteome</keyword>
<dbReference type="EMBL" id="CAVMJV010000027">
    <property type="protein sequence ID" value="CAK5074984.1"/>
    <property type="molecule type" value="Genomic_DNA"/>
</dbReference>
<evidence type="ECO:0000313" key="1">
    <source>
        <dbReference type="EMBL" id="CAK5074984.1"/>
    </source>
</evidence>